<evidence type="ECO:0000256" key="9">
    <source>
        <dbReference type="ARBA" id="ARBA00023146"/>
    </source>
</evidence>
<dbReference type="Pfam" id="PF00750">
    <property type="entry name" value="tRNA-synt_1d"/>
    <property type="match status" value="1"/>
</dbReference>
<dbReference type="GO" id="GO:0005524">
    <property type="term" value="F:ATP binding"/>
    <property type="evidence" value="ECO:0007669"/>
    <property type="project" value="UniProtKB-UniRule"/>
</dbReference>
<dbReference type="InterPro" id="IPR014729">
    <property type="entry name" value="Rossmann-like_a/b/a_fold"/>
</dbReference>
<dbReference type="Gene3D" id="3.30.1360.70">
    <property type="entry name" value="Arginyl tRNA synthetase N-terminal domain"/>
    <property type="match status" value="1"/>
</dbReference>
<gene>
    <name evidence="11" type="primary">argS</name>
    <name evidence="15" type="ORF">SAMN05660197_0048</name>
</gene>
<dbReference type="GO" id="GO:0006420">
    <property type="term" value="P:arginyl-tRNA aminoacylation"/>
    <property type="evidence" value="ECO:0007669"/>
    <property type="project" value="UniProtKB-UniRule"/>
</dbReference>
<evidence type="ECO:0000256" key="8">
    <source>
        <dbReference type="ARBA" id="ARBA00022917"/>
    </source>
</evidence>
<keyword evidence="16" id="KW-1185">Reference proteome</keyword>
<dbReference type="Gene3D" id="1.10.730.10">
    <property type="entry name" value="Isoleucyl-tRNA Synthetase, Domain 1"/>
    <property type="match status" value="1"/>
</dbReference>
<keyword evidence="5 11" id="KW-0436">Ligase</keyword>
<dbReference type="EMBL" id="FWWZ01000001">
    <property type="protein sequence ID" value="SMC08301.1"/>
    <property type="molecule type" value="Genomic_DNA"/>
</dbReference>
<feature type="domain" description="DALR anticodon binding" evidence="13">
    <location>
        <begin position="413"/>
        <end position="527"/>
    </location>
</feature>
<dbReference type="PANTHER" id="PTHR11956">
    <property type="entry name" value="ARGINYL-TRNA SYNTHETASE"/>
    <property type="match status" value="1"/>
</dbReference>
<organism evidence="15 16">
    <name type="scientific">Nitratiruptor tergarcus DSM 16512</name>
    <dbReference type="NCBI Taxonomy" id="1069081"/>
    <lineage>
        <taxon>Bacteria</taxon>
        <taxon>Pseudomonadati</taxon>
        <taxon>Campylobacterota</taxon>
        <taxon>Epsilonproteobacteria</taxon>
        <taxon>Nautiliales</taxon>
        <taxon>Nitratiruptoraceae</taxon>
        <taxon>Nitratiruptor</taxon>
    </lineage>
</organism>
<dbReference type="Gene3D" id="3.40.50.620">
    <property type="entry name" value="HUPs"/>
    <property type="match status" value="1"/>
</dbReference>
<evidence type="ECO:0000259" key="13">
    <source>
        <dbReference type="SMART" id="SM00836"/>
    </source>
</evidence>
<evidence type="ECO:0000256" key="5">
    <source>
        <dbReference type="ARBA" id="ARBA00022598"/>
    </source>
</evidence>
<dbReference type="GO" id="GO:0005737">
    <property type="term" value="C:cytoplasm"/>
    <property type="evidence" value="ECO:0007669"/>
    <property type="project" value="UniProtKB-SubCell"/>
</dbReference>
<evidence type="ECO:0000256" key="12">
    <source>
        <dbReference type="RuleBase" id="RU363038"/>
    </source>
</evidence>
<dbReference type="SUPFAM" id="SSF47323">
    <property type="entry name" value="Anticodon-binding domain of a subclass of class I aminoacyl-tRNA synthetases"/>
    <property type="match status" value="1"/>
</dbReference>
<name>A0A1W1WPS0_9BACT</name>
<dbReference type="AlphaFoldDB" id="A0A1W1WPS0"/>
<evidence type="ECO:0000313" key="15">
    <source>
        <dbReference type="EMBL" id="SMC08301.1"/>
    </source>
</evidence>
<evidence type="ECO:0000256" key="6">
    <source>
        <dbReference type="ARBA" id="ARBA00022741"/>
    </source>
</evidence>
<dbReference type="GO" id="GO:0004814">
    <property type="term" value="F:arginine-tRNA ligase activity"/>
    <property type="evidence" value="ECO:0007669"/>
    <property type="project" value="UniProtKB-UniRule"/>
</dbReference>
<keyword evidence="8 11" id="KW-0648">Protein biosynthesis</keyword>
<keyword evidence="7 11" id="KW-0067">ATP-binding</keyword>
<dbReference type="HAMAP" id="MF_00123">
    <property type="entry name" value="Arg_tRNA_synth"/>
    <property type="match status" value="1"/>
</dbReference>
<dbReference type="InterPro" id="IPR035684">
    <property type="entry name" value="ArgRS_core"/>
</dbReference>
<dbReference type="InterPro" id="IPR001278">
    <property type="entry name" value="Arg-tRNA-ligase"/>
</dbReference>
<comment type="similarity">
    <text evidence="2 11 12">Belongs to the class-I aminoacyl-tRNA synthetase family.</text>
</comment>
<reference evidence="16" key="1">
    <citation type="submission" date="2017-04" db="EMBL/GenBank/DDBJ databases">
        <authorList>
            <person name="Varghese N."/>
            <person name="Submissions S."/>
        </authorList>
    </citation>
    <scope>NUCLEOTIDE SEQUENCE [LARGE SCALE GENOMIC DNA]</scope>
    <source>
        <strain evidence="16">DSM 16512</strain>
    </source>
</reference>
<keyword evidence="6 11" id="KW-0547">Nucleotide-binding</keyword>
<dbReference type="EC" id="6.1.1.19" evidence="11"/>
<protein>
    <recommendedName>
        <fullName evidence="11">Arginine--tRNA ligase</fullName>
        <ecNumber evidence="11">6.1.1.19</ecNumber>
    </recommendedName>
    <alternativeName>
        <fullName evidence="11">Arginyl-tRNA synthetase</fullName>
        <shortName evidence="11">ArgRS</shortName>
    </alternativeName>
</protein>
<evidence type="ECO:0000256" key="4">
    <source>
        <dbReference type="ARBA" id="ARBA00022490"/>
    </source>
</evidence>
<evidence type="ECO:0000256" key="7">
    <source>
        <dbReference type="ARBA" id="ARBA00022840"/>
    </source>
</evidence>
<dbReference type="InterPro" id="IPR001412">
    <property type="entry name" value="aa-tRNA-synth_I_CS"/>
</dbReference>
<feature type="short sequence motif" description="'HIGH' region" evidence="11">
    <location>
        <begin position="112"/>
        <end position="122"/>
    </location>
</feature>
<evidence type="ECO:0000256" key="2">
    <source>
        <dbReference type="ARBA" id="ARBA00005594"/>
    </source>
</evidence>
<evidence type="ECO:0000256" key="3">
    <source>
        <dbReference type="ARBA" id="ARBA00011245"/>
    </source>
</evidence>
<dbReference type="InterPro" id="IPR005148">
    <property type="entry name" value="Arg-tRNA-synth_N"/>
</dbReference>
<dbReference type="SMART" id="SM00836">
    <property type="entry name" value="DALR_1"/>
    <property type="match status" value="1"/>
</dbReference>
<evidence type="ECO:0000256" key="1">
    <source>
        <dbReference type="ARBA" id="ARBA00004496"/>
    </source>
</evidence>
<dbReference type="PANTHER" id="PTHR11956:SF5">
    <property type="entry name" value="ARGININE--TRNA LIGASE, CYTOPLASMIC"/>
    <property type="match status" value="1"/>
</dbReference>
<dbReference type="SUPFAM" id="SSF55190">
    <property type="entry name" value="Arginyl-tRNA synthetase (ArgRS), N-terminal 'additional' domain"/>
    <property type="match status" value="1"/>
</dbReference>
<dbReference type="InterPro" id="IPR008909">
    <property type="entry name" value="DALR_anticod-bd"/>
</dbReference>
<dbReference type="FunFam" id="3.40.50.620:FF:000062">
    <property type="entry name" value="Arginine--tRNA ligase"/>
    <property type="match status" value="1"/>
</dbReference>
<dbReference type="PROSITE" id="PS00178">
    <property type="entry name" value="AA_TRNA_LIGASE_I"/>
    <property type="match status" value="1"/>
</dbReference>
<evidence type="ECO:0000256" key="11">
    <source>
        <dbReference type="HAMAP-Rule" id="MF_00123"/>
    </source>
</evidence>
<comment type="subcellular location">
    <subcellularLocation>
        <location evidence="1 11">Cytoplasm</location>
    </subcellularLocation>
</comment>
<dbReference type="RefSeq" id="WP_084274588.1">
    <property type="nucleotide sequence ID" value="NZ_AP026671.1"/>
</dbReference>
<dbReference type="InterPro" id="IPR009080">
    <property type="entry name" value="tRNAsynth_Ia_anticodon-bd"/>
</dbReference>
<dbReference type="CDD" id="cd00671">
    <property type="entry name" value="ArgRS_core"/>
    <property type="match status" value="1"/>
</dbReference>
<dbReference type="SMART" id="SM01016">
    <property type="entry name" value="Arg_tRNA_synt_N"/>
    <property type="match status" value="1"/>
</dbReference>
<evidence type="ECO:0000313" key="16">
    <source>
        <dbReference type="Proteomes" id="UP000192602"/>
    </source>
</evidence>
<dbReference type="NCBIfam" id="TIGR00456">
    <property type="entry name" value="argS"/>
    <property type="match status" value="1"/>
</dbReference>
<proteinExistence type="inferred from homology"/>
<sequence>MKRRVQEELQKIAKRSIVLEKPKEKKFGHYATPIAFALAKELRKSPMQIADELAKSFEESPLFERVEPIKGYVNFKLSEQFMSDYATWALKNEELFGSDEQSERILLEFVSANPTGPLHIGHARGAVIGEALSRIGRHLGNDISKEYYINDAGNQIYLLGLSIFLAAREQLGKNVTWPEEYYRGDYIKDLAKEAIEEFGEEFFEEESNIEQLSEWGKEKMMDLIRSNLAAVGIEFDSFVSEKSLYSKWDEVLHILKEHGAIYEKDGKVWLRSSEYGDEKDRVVVREDGRPTYLAGDIIYHWEKFQRGYDRYINIWGADHHGYIARVKAAIKFLGYDPDKLEIILAQMVSLLKGGEPYRMSKRAGNFILMSEVVEEIGADALKFIFLSKKSDTHLEFDVDMLKNEDSSNPVYYINYAHARINSVLEKAGKSVEDVIDVDLTNLNEDAKDLLFNALLLPEVLEDAFAKRELQRLTDYLKSLAAQLHSFYNKHKVIGTPYEEKYLKLFLVVALSIRVGLRLLGIEAKYKM</sequence>
<accession>A0A1W1WPS0</accession>
<keyword evidence="4 11" id="KW-0963">Cytoplasm</keyword>
<dbReference type="SUPFAM" id="SSF52374">
    <property type="entry name" value="Nucleotidylyl transferase"/>
    <property type="match status" value="1"/>
</dbReference>
<keyword evidence="9 11" id="KW-0030">Aminoacyl-tRNA synthetase</keyword>
<feature type="domain" description="Arginyl tRNA synthetase N-terminal" evidence="14">
    <location>
        <begin position="3"/>
        <end position="77"/>
    </location>
</feature>
<dbReference type="InterPro" id="IPR036695">
    <property type="entry name" value="Arg-tRNA-synth_N_sf"/>
</dbReference>
<dbReference type="Proteomes" id="UP000192602">
    <property type="component" value="Unassembled WGS sequence"/>
</dbReference>
<evidence type="ECO:0000256" key="10">
    <source>
        <dbReference type="ARBA" id="ARBA00049339"/>
    </source>
</evidence>
<dbReference type="Pfam" id="PF03485">
    <property type="entry name" value="Arg_tRNA_synt_N"/>
    <property type="match status" value="1"/>
</dbReference>
<dbReference type="PRINTS" id="PR01038">
    <property type="entry name" value="TRNASYNTHARG"/>
</dbReference>
<evidence type="ECO:0000259" key="14">
    <source>
        <dbReference type="SMART" id="SM01016"/>
    </source>
</evidence>
<dbReference type="STRING" id="1069081.SAMN05660197_0048"/>
<dbReference type="OrthoDB" id="9803211at2"/>
<comment type="catalytic activity">
    <reaction evidence="10 11">
        <text>tRNA(Arg) + L-arginine + ATP = L-arginyl-tRNA(Arg) + AMP + diphosphate</text>
        <dbReference type="Rhea" id="RHEA:20301"/>
        <dbReference type="Rhea" id="RHEA-COMP:9658"/>
        <dbReference type="Rhea" id="RHEA-COMP:9673"/>
        <dbReference type="ChEBI" id="CHEBI:30616"/>
        <dbReference type="ChEBI" id="CHEBI:32682"/>
        <dbReference type="ChEBI" id="CHEBI:33019"/>
        <dbReference type="ChEBI" id="CHEBI:78442"/>
        <dbReference type="ChEBI" id="CHEBI:78513"/>
        <dbReference type="ChEBI" id="CHEBI:456215"/>
        <dbReference type="EC" id="6.1.1.19"/>
    </reaction>
</comment>
<dbReference type="Pfam" id="PF05746">
    <property type="entry name" value="DALR_1"/>
    <property type="match status" value="1"/>
</dbReference>
<comment type="subunit">
    <text evidence="3 11">Monomer.</text>
</comment>